<keyword evidence="1" id="KW-0472">Membrane</keyword>
<accession>A0A165HI97</accession>
<gene>
    <name evidence="2" type="ORF">L228DRAFT_119672</name>
</gene>
<dbReference type="InParanoid" id="A0A165HI97"/>
<keyword evidence="1" id="KW-1133">Transmembrane helix</keyword>
<reference evidence="2 3" key="1">
    <citation type="journal article" date="2016" name="Fungal Biol.">
        <title>The genome of Xylona heveae provides a window into fungal endophytism.</title>
        <authorList>
            <person name="Gazis R."/>
            <person name="Kuo A."/>
            <person name="Riley R."/>
            <person name="LaButti K."/>
            <person name="Lipzen A."/>
            <person name="Lin J."/>
            <person name="Amirebrahimi M."/>
            <person name="Hesse C.N."/>
            <person name="Spatafora J.W."/>
            <person name="Henrissat B."/>
            <person name="Hainaut M."/>
            <person name="Grigoriev I.V."/>
            <person name="Hibbett D.S."/>
        </authorList>
    </citation>
    <scope>NUCLEOTIDE SEQUENCE [LARGE SCALE GENOMIC DNA]</scope>
    <source>
        <strain evidence="2 3">TC161</strain>
    </source>
</reference>
<organism evidence="2 3">
    <name type="scientific">Xylona heveae (strain CBS 132557 / TC161)</name>
    <dbReference type="NCBI Taxonomy" id="1328760"/>
    <lineage>
        <taxon>Eukaryota</taxon>
        <taxon>Fungi</taxon>
        <taxon>Dikarya</taxon>
        <taxon>Ascomycota</taxon>
        <taxon>Pezizomycotina</taxon>
        <taxon>Xylonomycetes</taxon>
        <taxon>Xylonales</taxon>
        <taxon>Xylonaceae</taxon>
        <taxon>Xylona</taxon>
    </lineage>
</organism>
<dbReference type="GeneID" id="28894115"/>
<dbReference type="RefSeq" id="XP_018189115.1">
    <property type="nucleotide sequence ID" value="XM_018328978.1"/>
</dbReference>
<keyword evidence="3" id="KW-1185">Reference proteome</keyword>
<evidence type="ECO:0008006" key="4">
    <source>
        <dbReference type="Google" id="ProtNLM"/>
    </source>
</evidence>
<dbReference type="OrthoDB" id="2016523at2759"/>
<feature type="transmembrane region" description="Helical" evidence="1">
    <location>
        <begin position="21"/>
        <end position="38"/>
    </location>
</feature>
<name>A0A165HI97_XYLHT</name>
<evidence type="ECO:0000313" key="3">
    <source>
        <dbReference type="Proteomes" id="UP000076632"/>
    </source>
</evidence>
<dbReference type="GO" id="GO:0006506">
    <property type="term" value="P:GPI anchor biosynthetic process"/>
    <property type="evidence" value="ECO:0007669"/>
    <property type="project" value="InterPro"/>
</dbReference>
<dbReference type="AlphaFoldDB" id="A0A165HI97"/>
<keyword evidence="1" id="KW-0812">Transmembrane</keyword>
<protein>
    <recommendedName>
        <fullName evidence="4">Integral membrane protein</fullName>
    </recommendedName>
</protein>
<feature type="transmembrane region" description="Helical" evidence="1">
    <location>
        <begin position="294"/>
        <end position="317"/>
    </location>
</feature>
<dbReference type="GO" id="GO:0016757">
    <property type="term" value="F:glycosyltransferase activity"/>
    <property type="evidence" value="ECO:0007669"/>
    <property type="project" value="InterPro"/>
</dbReference>
<dbReference type="PANTHER" id="PTHR31410">
    <property type="entry name" value="TRANSMEMBRANE PROTEIN 246"/>
    <property type="match status" value="1"/>
</dbReference>
<dbReference type="InterPro" id="IPR029675">
    <property type="entry name" value="PGAP4"/>
</dbReference>
<sequence>MLFGVFGKRTNSNLSIRSTSIYVLLVFLFLFLLAVHFVRIHCARDPTSWFFDPAEGYRPAYSSFRTDQANQFIDKLPLDSAARQTSKGANGTSQGPNLCVGISSVPRKGARYLRPLIGSLLGDLTEEEREQIHLIVLIAQTDPHAHPAYSEGWLSTLADQILLYDFDDEQIAHLKKLEAEKGLMREKGLFDYRYLLKACYDVGAPYVAMLEDDTLALDGWFHRVQKALKTAEEKTHAKGSNKWLYLRLFYTEEFLGWNSEEWPVYLLSSVVLVTSMVVILLSMRQHFSYTRRLLCNKTILVICGVCMPLCILLFFAAGRVTVLPLPTGVNEMPAFGCCSQALVYPQARVPELLAWYESKQLGFIDMLTEEFANRHEETRWALTPSVFQHVGIKSSKGSANEQKSKHNTIVTQNLWNFAFERNDPRSLHVEHRYITHDQQPLLDAVDGS</sequence>
<feature type="transmembrane region" description="Helical" evidence="1">
    <location>
        <begin position="262"/>
        <end position="282"/>
    </location>
</feature>
<dbReference type="PANTHER" id="PTHR31410:SF1">
    <property type="entry name" value="POST-GPI ATTACHMENT TO PROTEINS FACTOR 4"/>
    <property type="match status" value="1"/>
</dbReference>
<dbReference type="OMA" id="LNTHTCH"/>
<dbReference type="Proteomes" id="UP000076632">
    <property type="component" value="Unassembled WGS sequence"/>
</dbReference>
<dbReference type="CDD" id="cd22189">
    <property type="entry name" value="PGAP4-like_fungal"/>
    <property type="match status" value="1"/>
</dbReference>
<dbReference type="EMBL" id="KV407457">
    <property type="protein sequence ID" value="KZF23560.1"/>
    <property type="molecule type" value="Genomic_DNA"/>
</dbReference>
<dbReference type="GO" id="GO:0000139">
    <property type="term" value="C:Golgi membrane"/>
    <property type="evidence" value="ECO:0007669"/>
    <property type="project" value="InterPro"/>
</dbReference>
<evidence type="ECO:0000256" key="1">
    <source>
        <dbReference type="SAM" id="Phobius"/>
    </source>
</evidence>
<proteinExistence type="predicted"/>
<evidence type="ECO:0000313" key="2">
    <source>
        <dbReference type="EMBL" id="KZF23560.1"/>
    </source>
</evidence>